<comment type="caution">
    <text evidence="2">The sequence shown here is derived from an EMBL/GenBank/DDBJ whole genome shotgun (WGS) entry which is preliminary data.</text>
</comment>
<dbReference type="Proteomes" id="UP001224890">
    <property type="component" value="Unassembled WGS sequence"/>
</dbReference>
<feature type="domain" description="Protein kinase" evidence="1">
    <location>
        <begin position="55"/>
        <end position="290"/>
    </location>
</feature>
<keyword evidence="3" id="KW-1185">Reference proteome</keyword>
<dbReference type="AlphaFoldDB" id="A0AAJ0ELH3"/>
<dbReference type="GO" id="GO:0005524">
    <property type="term" value="F:ATP binding"/>
    <property type="evidence" value="ECO:0007669"/>
    <property type="project" value="InterPro"/>
</dbReference>
<evidence type="ECO:0000313" key="3">
    <source>
        <dbReference type="Proteomes" id="UP001224890"/>
    </source>
</evidence>
<dbReference type="GO" id="GO:0004672">
    <property type="term" value="F:protein kinase activity"/>
    <property type="evidence" value="ECO:0007669"/>
    <property type="project" value="InterPro"/>
</dbReference>
<dbReference type="EMBL" id="JAHMHR010000090">
    <property type="protein sequence ID" value="KAK1657540.1"/>
    <property type="molecule type" value="Genomic_DNA"/>
</dbReference>
<gene>
    <name evidence="2" type="ORF">BDP55DRAFT_734819</name>
</gene>
<dbReference type="RefSeq" id="XP_060422304.1">
    <property type="nucleotide sequence ID" value="XM_060580251.1"/>
</dbReference>
<proteinExistence type="predicted"/>
<evidence type="ECO:0000313" key="2">
    <source>
        <dbReference type="EMBL" id="KAK1657540.1"/>
    </source>
</evidence>
<organism evidence="2 3">
    <name type="scientific">Colletotrichum godetiae</name>
    <dbReference type="NCBI Taxonomy" id="1209918"/>
    <lineage>
        <taxon>Eukaryota</taxon>
        <taxon>Fungi</taxon>
        <taxon>Dikarya</taxon>
        <taxon>Ascomycota</taxon>
        <taxon>Pezizomycotina</taxon>
        <taxon>Sordariomycetes</taxon>
        <taxon>Hypocreomycetidae</taxon>
        <taxon>Glomerellales</taxon>
        <taxon>Glomerellaceae</taxon>
        <taxon>Colletotrichum</taxon>
        <taxon>Colletotrichum acutatum species complex</taxon>
    </lineage>
</organism>
<dbReference type="PROSITE" id="PS50011">
    <property type="entry name" value="PROTEIN_KINASE_DOM"/>
    <property type="match status" value="1"/>
</dbReference>
<evidence type="ECO:0000259" key="1">
    <source>
        <dbReference type="PROSITE" id="PS50011"/>
    </source>
</evidence>
<accession>A0AAJ0ELH3</accession>
<sequence length="290" mass="32985">MSIDEISHHPILFAILVQMGCGHMILDFAKFIKDDSLAETLNYDRIIDRLKEVFIGPPEKYKKGGFEAVTRDFDNRRWAFCPAMNILQMTEAHIEENHILPVFSSKAINEKGGTANVRHFKTQDDLVGDFGFKAALKRSETPDPDFGNYYEFAVKTFDPDIMLEFGEFDLDEYLAAKYPPVLNGEFIAFWKSIFQVAETLQRIHELKSEGADGNMQIFSGWHGDIKLDNILRVGNVFKLADFGFTKFKKNENSGPDAAHMLGGTLAYGSPERDKAYREKKPTLHLQTIDT</sequence>
<name>A0AAJ0ELH3_9PEZI</name>
<protein>
    <recommendedName>
        <fullName evidence="1">Protein kinase domain-containing protein</fullName>
    </recommendedName>
</protein>
<dbReference type="InterPro" id="IPR011009">
    <property type="entry name" value="Kinase-like_dom_sf"/>
</dbReference>
<dbReference type="Gene3D" id="1.10.510.10">
    <property type="entry name" value="Transferase(Phosphotransferase) domain 1"/>
    <property type="match status" value="1"/>
</dbReference>
<dbReference type="GeneID" id="85464777"/>
<reference evidence="2" key="1">
    <citation type="submission" date="2021-06" db="EMBL/GenBank/DDBJ databases">
        <title>Comparative genomics, transcriptomics and evolutionary studies reveal genomic signatures of adaptation to plant cell wall in hemibiotrophic fungi.</title>
        <authorList>
            <consortium name="DOE Joint Genome Institute"/>
            <person name="Baroncelli R."/>
            <person name="Diaz J.F."/>
            <person name="Benocci T."/>
            <person name="Peng M."/>
            <person name="Battaglia E."/>
            <person name="Haridas S."/>
            <person name="Andreopoulos W."/>
            <person name="Labutti K."/>
            <person name="Pangilinan J."/>
            <person name="Floch G.L."/>
            <person name="Makela M.R."/>
            <person name="Henrissat B."/>
            <person name="Grigoriev I.V."/>
            <person name="Crouch J.A."/>
            <person name="De Vries R.P."/>
            <person name="Sukno S.A."/>
            <person name="Thon M.R."/>
        </authorList>
    </citation>
    <scope>NUCLEOTIDE SEQUENCE</scope>
    <source>
        <strain evidence="2">CBS 193.32</strain>
    </source>
</reference>
<dbReference type="InterPro" id="IPR000719">
    <property type="entry name" value="Prot_kinase_dom"/>
</dbReference>
<dbReference type="SUPFAM" id="SSF56112">
    <property type="entry name" value="Protein kinase-like (PK-like)"/>
    <property type="match status" value="1"/>
</dbReference>